<name>A0AAV7LXE8_PLEWA</name>
<dbReference type="AlphaFoldDB" id="A0AAV7LXE8"/>
<gene>
    <name evidence="1" type="ORF">NDU88_001354</name>
</gene>
<protein>
    <submittedName>
        <fullName evidence="1">Uncharacterized protein</fullName>
    </submittedName>
</protein>
<accession>A0AAV7LXE8</accession>
<proteinExistence type="predicted"/>
<evidence type="ECO:0000313" key="2">
    <source>
        <dbReference type="Proteomes" id="UP001066276"/>
    </source>
</evidence>
<comment type="caution">
    <text evidence="1">The sequence shown here is derived from an EMBL/GenBank/DDBJ whole genome shotgun (WGS) entry which is preliminary data.</text>
</comment>
<reference evidence="1" key="1">
    <citation type="journal article" date="2022" name="bioRxiv">
        <title>Sequencing and chromosome-scale assembly of the giantPleurodeles waltlgenome.</title>
        <authorList>
            <person name="Brown T."/>
            <person name="Elewa A."/>
            <person name="Iarovenko S."/>
            <person name="Subramanian E."/>
            <person name="Araus A.J."/>
            <person name="Petzold A."/>
            <person name="Susuki M."/>
            <person name="Suzuki K.-i.T."/>
            <person name="Hayashi T."/>
            <person name="Toyoda A."/>
            <person name="Oliveira C."/>
            <person name="Osipova E."/>
            <person name="Leigh N.D."/>
            <person name="Simon A."/>
            <person name="Yun M.H."/>
        </authorList>
    </citation>
    <scope>NUCLEOTIDE SEQUENCE</scope>
    <source>
        <strain evidence="1">20211129_DDA</strain>
        <tissue evidence="1">Liver</tissue>
    </source>
</reference>
<dbReference type="EMBL" id="JANPWB010000014">
    <property type="protein sequence ID" value="KAJ1096210.1"/>
    <property type="molecule type" value="Genomic_DNA"/>
</dbReference>
<keyword evidence="2" id="KW-1185">Reference proteome</keyword>
<dbReference type="Proteomes" id="UP001066276">
    <property type="component" value="Chromosome 10"/>
</dbReference>
<evidence type="ECO:0000313" key="1">
    <source>
        <dbReference type="EMBL" id="KAJ1096210.1"/>
    </source>
</evidence>
<sequence>MSRRSRRAGCDLPASVSDAARRFSCSVRRFFGRVSCERRFSAAERAARRFSAADRIRVDLFPARRSVRGFSCL</sequence>
<organism evidence="1 2">
    <name type="scientific">Pleurodeles waltl</name>
    <name type="common">Iberian ribbed newt</name>
    <dbReference type="NCBI Taxonomy" id="8319"/>
    <lineage>
        <taxon>Eukaryota</taxon>
        <taxon>Metazoa</taxon>
        <taxon>Chordata</taxon>
        <taxon>Craniata</taxon>
        <taxon>Vertebrata</taxon>
        <taxon>Euteleostomi</taxon>
        <taxon>Amphibia</taxon>
        <taxon>Batrachia</taxon>
        <taxon>Caudata</taxon>
        <taxon>Salamandroidea</taxon>
        <taxon>Salamandridae</taxon>
        <taxon>Pleurodelinae</taxon>
        <taxon>Pleurodeles</taxon>
    </lineage>
</organism>